<evidence type="ECO:0000256" key="3">
    <source>
        <dbReference type="ARBA" id="ARBA00022448"/>
    </source>
</evidence>
<dbReference type="PANTHER" id="PTHR42718:SF9">
    <property type="entry name" value="MAJOR FACILITATOR SUPERFAMILY MULTIDRUG TRANSPORTER MFSC"/>
    <property type="match status" value="1"/>
</dbReference>
<feature type="region of interest" description="Disordered" evidence="8">
    <location>
        <begin position="542"/>
        <end position="564"/>
    </location>
</feature>
<dbReference type="OrthoDB" id="9816041at2"/>
<feature type="transmembrane region" description="Helical" evidence="9">
    <location>
        <begin position="131"/>
        <end position="153"/>
    </location>
</feature>
<comment type="caution">
    <text evidence="11">The sequence shown here is derived from an EMBL/GenBank/DDBJ whole genome shotgun (WGS) entry which is preliminary data.</text>
</comment>
<evidence type="ECO:0000256" key="4">
    <source>
        <dbReference type="ARBA" id="ARBA00022475"/>
    </source>
</evidence>
<evidence type="ECO:0000256" key="1">
    <source>
        <dbReference type="ARBA" id="ARBA00004651"/>
    </source>
</evidence>
<dbReference type="PANTHER" id="PTHR42718">
    <property type="entry name" value="MAJOR FACILITATOR SUPERFAMILY MULTIDRUG TRANSPORTER MFSC"/>
    <property type="match status" value="1"/>
</dbReference>
<dbReference type="GO" id="GO:0005886">
    <property type="term" value="C:plasma membrane"/>
    <property type="evidence" value="ECO:0007669"/>
    <property type="project" value="UniProtKB-SubCell"/>
</dbReference>
<sequence length="564" mass="59942">MESDMTLGGQSQPEEQRQASTAPAAPAEVAPADPNYRWKVLFSVVFGTFMVILDATAVNVALPTLQHVFKAPVDQVDGVLTAYVLALGIITPLAGYLAERFGIKRMYLISLFLFVLGSVLCAFAPSLPWLVAFRALQGLGGGMLGPLGISLLFGAFPEKQRGLAFGLYGIPLVVAPASGPVLGGYFVEYLDWRYIFFINIPVGLAGLLLGFFWLRESRRGTAARLDLPGILLSVISFGTLLYAIQRGSSEGWTSARILTLLSVGLLTFAVFVVVELFRRDPLLDLRLFTRRTFTVASVIGWVSTIALFGAEFLLPIYLQSLRGRTPLQAGLLVLPLAISSGIVTPLAGALYNRIGPRWLILAGSLLLAVNTWGFAHLTLVASYNEIMVLVAIRGVALGLTLQTTLTVALTGLKPAQLPRASSLLNATRNVFQSFGIAMLGTIVTHQLTAYQDAARNDLYNAATSLGQRFLQLVQVLQMRGLPAAAAQKAAAGQLLGSLVPQQFMQSINDAYIVTFWLALAVAVLALTLPGRTRLATARAAAEEGAGPASASAPAAAPASGAQGS</sequence>
<dbReference type="RefSeq" id="WP_112432004.1">
    <property type="nucleotide sequence ID" value="NZ_MCIF01000002.1"/>
</dbReference>
<comment type="subcellular location">
    <subcellularLocation>
        <location evidence="1">Cell membrane</location>
        <topology evidence="1">Multi-pass membrane protein</topology>
    </subcellularLocation>
</comment>
<dbReference type="Gene3D" id="1.20.1720.10">
    <property type="entry name" value="Multidrug resistance protein D"/>
    <property type="match status" value="1"/>
</dbReference>
<feature type="transmembrane region" description="Helical" evidence="9">
    <location>
        <begin position="82"/>
        <end position="99"/>
    </location>
</feature>
<dbReference type="InterPro" id="IPR036259">
    <property type="entry name" value="MFS_trans_sf"/>
</dbReference>
<gene>
    <name evidence="11" type="ORF">A4R35_18540</name>
</gene>
<keyword evidence="4" id="KW-1003">Cell membrane</keyword>
<evidence type="ECO:0000313" key="12">
    <source>
        <dbReference type="Proteomes" id="UP000248706"/>
    </source>
</evidence>
<dbReference type="SUPFAM" id="SSF103473">
    <property type="entry name" value="MFS general substrate transporter"/>
    <property type="match status" value="1"/>
</dbReference>
<dbReference type="InterPro" id="IPR004638">
    <property type="entry name" value="EmrB-like"/>
</dbReference>
<feature type="region of interest" description="Disordered" evidence="8">
    <location>
        <begin position="1"/>
        <end position="29"/>
    </location>
</feature>
<proteinExistence type="inferred from homology"/>
<accession>A0A328VMX1</accession>
<evidence type="ECO:0000256" key="8">
    <source>
        <dbReference type="SAM" id="MobiDB-lite"/>
    </source>
</evidence>
<keyword evidence="3" id="KW-0813">Transport</keyword>
<dbReference type="Gene3D" id="1.20.1250.20">
    <property type="entry name" value="MFS general substrate transporter like domains"/>
    <property type="match status" value="1"/>
</dbReference>
<evidence type="ECO:0000256" key="6">
    <source>
        <dbReference type="ARBA" id="ARBA00022989"/>
    </source>
</evidence>
<evidence type="ECO:0000256" key="9">
    <source>
        <dbReference type="SAM" id="Phobius"/>
    </source>
</evidence>
<feature type="domain" description="Major facilitator superfamily (MFS) profile" evidence="10">
    <location>
        <begin position="40"/>
        <end position="533"/>
    </location>
</feature>
<feature type="transmembrane region" description="Helical" evidence="9">
    <location>
        <begin position="225"/>
        <end position="245"/>
    </location>
</feature>
<feature type="transmembrane region" description="Helical" evidence="9">
    <location>
        <begin position="298"/>
        <end position="318"/>
    </location>
</feature>
<dbReference type="PROSITE" id="PS50850">
    <property type="entry name" value="MFS"/>
    <property type="match status" value="1"/>
</dbReference>
<feature type="transmembrane region" description="Helical" evidence="9">
    <location>
        <begin position="192"/>
        <end position="213"/>
    </location>
</feature>
<feature type="transmembrane region" description="Helical" evidence="9">
    <location>
        <begin position="430"/>
        <end position="450"/>
    </location>
</feature>
<feature type="transmembrane region" description="Helical" evidence="9">
    <location>
        <begin position="165"/>
        <end position="186"/>
    </location>
</feature>
<dbReference type="CDD" id="cd17503">
    <property type="entry name" value="MFS_LmrB_MDR_like"/>
    <property type="match status" value="1"/>
</dbReference>
<dbReference type="InterPro" id="IPR020846">
    <property type="entry name" value="MFS_dom"/>
</dbReference>
<feature type="transmembrane region" description="Helical" evidence="9">
    <location>
        <begin position="510"/>
        <end position="528"/>
    </location>
</feature>
<reference evidence="11 12" key="1">
    <citation type="submission" date="2016-08" db="EMBL/GenBank/DDBJ databases">
        <title>Analysis of Carbohydrate Active Enzymes in Thermogemmatispora T81 Reveals Carbohydrate Degradation Ability.</title>
        <authorList>
            <person name="Tomazini A."/>
            <person name="Lal S."/>
            <person name="Stott M."/>
            <person name="Henrissat B."/>
            <person name="Polikarpov I."/>
            <person name="Sparling R."/>
            <person name="Levin D.B."/>
        </authorList>
    </citation>
    <scope>NUCLEOTIDE SEQUENCE [LARGE SCALE GENOMIC DNA]</scope>
    <source>
        <strain evidence="11 12">T81</strain>
    </source>
</reference>
<keyword evidence="7 9" id="KW-0472">Membrane</keyword>
<keyword evidence="12" id="KW-1185">Reference proteome</keyword>
<comment type="similarity">
    <text evidence="2">Belongs to the major facilitator superfamily. EmrB family.</text>
</comment>
<dbReference type="AlphaFoldDB" id="A0A328VMX1"/>
<dbReference type="InterPro" id="IPR011701">
    <property type="entry name" value="MFS"/>
</dbReference>
<evidence type="ECO:0000256" key="2">
    <source>
        <dbReference type="ARBA" id="ARBA00008537"/>
    </source>
</evidence>
<feature type="transmembrane region" description="Helical" evidence="9">
    <location>
        <begin position="106"/>
        <end position="125"/>
    </location>
</feature>
<feature type="transmembrane region" description="Helical" evidence="9">
    <location>
        <begin position="358"/>
        <end position="380"/>
    </location>
</feature>
<organism evidence="11 12">
    <name type="scientific">Thermogemmatispora tikiterensis</name>
    <dbReference type="NCBI Taxonomy" id="1825093"/>
    <lineage>
        <taxon>Bacteria</taxon>
        <taxon>Bacillati</taxon>
        <taxon>Chloroflexota</taxon>
        <taxon>Ktedonobacteria</taxon>
        <taxon>Thermogemmatisporales</taxon>
        <taxon>Thermogemmatisporaceae</taxon>
        <taxon>Thermogemmatispora</taxon>
    </lineage>
</organism>
<evidence type="ECO:0000256" key="5">
    <source>
        <dbReference type="ARBA" id="ARBA00022692"/>
    </source>
</evidence>
<name>A0A328VMX1_9CHLR</name>
<feature type="transmembrane region" description="Helical" evidence="9">
    <location>
        <begin position="386"/>
        <end position="409"/>
    </location>
</feature>
<protein>
    <recommendedName>
        <fullName evidence="10">Major facilitator superfamily (MFS) profile domain-containing protein</fullName>
    </recommendedName>
</protein>
<dbReference type="EMBL" id="MCIF01000002">
    <property type="protein sequence ID" value="RAQ97542.1"/>
    <property type="molecule type" value="Genomic_DNA"/>
</dbReference>
<dbReference type="Proteomes" id="UP000248706">
    <property type="component" value="Unassembled WGS sequence"/>
</dbReference>
<keyword evidence="6 9" id="KW-1133">Transmembrane helix</keyword>
<dbReference type="Pfam" id="PF07690">
    <property type="entry name" value="MFS_1"/>
    <property type="match status" value="1"/>
</dbReference>
<evidence type="ECO:0000256" key="7">
    <source>
        <dbReference type="ARBA" id="ARBA00023136"/>
    </source>
</evidence>
<feature type="compositionally biased region" description="Low complexity" evidence="8">
    <location>
        <begin position="19"/>
        <end position="29"/>
    </location>
</feature>
<keyword evidence="5 9" id="KW-0812">Transmembrane</keyword>
<feature type="transmembrane region" description="Helical" evidence="9">
    <location>
        <begin position="330"/>
        <end position="351"/>
    </location>
</feature>
<feature type="transmembrane region" description="Helical" evidence="9">
    <location>
        <begin position="257"/>
        <end position="277"/>
    </location>
</feature>
<feature type="transmembrane region" description="Helical" evidence="9">
    <location>
        <begin position="40"/>
        <end position="62"/>
    </location>
</feature>
<evidence type="ECO:0000259" key="10">
    <source>
        <dbReference type="PROSITE" id="PS50850"/>
    </source>
</evidence>
<evidence type="ECO:0000313" key="11">
    <source>
        <dbReference type="EMBL" id="RAQ97542.1"/>
    </source>
</evidence>
<dbReference type="GO" id="GO:0022857">
    <property type="term" value="F:transmembrane transporter activity"/>
    <property type="evidence" value="ECO:0007669"/>
    <property type="project" value="InterPro"/>
</dbReference>
<dbReference type="PRINTS" id="PR01036">
    <property type="entry name" value="TCRTETB"/>
</dbReference>
<dbReference type="NCBIfam" id="TIGR00711">
    <property type="entry name" value="efflux_EmrB"/>
    <property type="match status" value="1"/>
</dbReference>